<dbReference type="FunFam" id="3.40.50.300:FF:001760">
    <property type="entry name" value="ATP-dependent RNA helicase"/>
    <property type="match status" value="1"/>
</dbReference>
<dbReference type="EMBL" id="KB206537">
    <property type="protein sequence ID" value="ELP90003.1"/>
    <property type="molecule type" value="Genomic_DNA"/>
</dbReference>
<dbReference type="PROSITE" id="PS51194">
    <property type="entry name" value="HELICASE_CTER"/>
    <property type="match status" value="1"/>
</dbReference>
<feature type="non-terminal residue" evidence="6">
    <location>
        <position position="1"/>
    </location>
</feature>
<dbReference type="PROSITE" id="PS51192">
    <property type="entry name" value="HELICASE_ATP_BIND_1"/>
    <property type="match status" value="1"/>
</dbReference>
<dbReference type="SMART" id="SM00487">
    <property type="entry name" value="DEXDc"/>
    <property type="match status" value="1"/>
</dbReference>
<organism evidence="6 7">
    <name type="scientific">Entamoeba invadens IP1</name>
    <dbReference type="NCBI Taxonomy" id="370355"/>
    <lineage>
        <taxon>Eukaryota</taxon>
        <taxon>Amoebozoa</taxon>
        <taxon>Evosea</taxon>
        <taxon>Archamoebae</taxon>
        <taxon>Mastigamoebida</taxon>
        <taxon>Entamoebidae</taxon>
        <taxon>Entamoeba</taxon>
    </lineage>
</organism>
<dbReference type="VEuPathDB" id="AmoebaDB:EIN_403170"/>
<keyword evidence="2 6" id="KW-0067">ATP-binding</keyword>
<evidence type="ECO:0000313" key="7">
    <source>
        <dbReference type="Proteomes" id="UP000014680"/>
    </source>
</evidence>
<dbReference type="GeneID" id="14889136"/>
<dbReference type="PROSITE" id="PS00690">
    <property type="entry name" value="DEAH_ATP_HELICASE"/>
    <property type="match status" value="1"/>
</dbReference>
<dbReference type="KEGG" id="eiv:EIN_403170"/>
<dbReference type="CDD" id="cd17917">
    <property type="entry name" value="DEXHc_RHA-like"/>
    <property type="match status" value="1"/>
</dbReference>
<evidence type="ECO:0000259" key="4">
    <source>
        <dbReference type="PROSITE" id="PS51192"/>
    </source>
</evidence>
<reference evidence="6 7" key="1">
    <citation type="submission" date="2012-10" db="EMBL/GenBank/DDBJ databases">
        <authorList>
            <person name="Zafar N."/>
            <person name="Inman J."/>
            <person name="Hall N."/>
            <person name="Lorenzi H."/>
            <person name="Caler E."/>
        </authorList>
    </citation>
    <scope>NUCLEOTIDE SEQUENCE [LARGE SCALE GENOMIC DNA]</scope>
    <source>
        <strain evidence="6 7">IP1</strain>
    </source>
</reference>
<evidence type="ECO:0000259" key="5">
    <source>
        <dbReference type="PROSITE" id="PS51194"/>
    </source>
</evidence>
<feature type="region of interest" description="Disordered" evidence="3">
    <location>
        <begin position="138"/>
        <end position="232"/>
    </location>
</feature>
<dbReference type="InterPro" id="IPR002464">
    <property type="entry name" value="DNA/RNA_helicase_DEAH_CS"/>
</dbReference>
<proteinExistence type="predicted"/>
<sequence>MSRRKQAMGRALERQRLEKIARLQQNISDIKPDPPKKEEKKIDPKVALQQKKEKREEKIEKHDKDEKSKADIQLEQRMRLIYDLLISFDISPELVKRSMIGATSEKADEIVLDDVLLWICTNVPQHLIPRSLGGSFGLQDQQRSSHPNTTKSTQKTKPVVQKVEIPQQSPQESEDVDLDRALSREAFKESMDPSKPKKKSVEEMKAEGLRKKAEREAQRLAEQSALPPQQEEDFTPTFDYFDQCDFQLETEQKPQWKVISAADDLKWTGKFPGMLAGEYCRHQKYETPKYHDMKCQDGCYLMRATCQLNDKSKTLVRALLPEENVCFLEKQTAKNYIALRLLFELKVQRNFINSFSQRYQDQFDMWTNSSPLEIMKNDAIESVLSTKRAERKSSCIGEIRESVFAREKQTLDTQNNDFYRSEMQKEMNNKDYKNMLSVREALPIFTEKNSFLEKVSKNQIVVVSGTTGSGKSTQLPQYILESELLKNNGKTTKIYVTQPRRISAVGLSARVSEERGSKQFVGHQIRFEKSGGEKLVYCTVGVMLRKVLGNPDMEGISHLFIDEVHERDINTDFLLLLVKKLVERNKRIKIIIMSATLAVELFEKYFGSADSIRVESRIYPVEIHHLDDVINLTDYKIDRNSEFFNYKYDDVQKKKVSGVTYSVDMHKAYGISDKTNSEMIDQNRVNNELIVDLLVYIVRNKPVGCVLIFLPGIFEITNLQREILSTPELTSKSLKIDLMHSTIPLQQQKEAFTVAPKNVWKFVLATNIAETSVTIPDAKYLIDTGLVRLMSYDRSTKMQRLVLTRISKANCAQRSGRVGRVSAGECYRMYSESRENSFDTYPQPEIKRLPLESLCLQILLFGETDPVKFLSGAIDAPSESQIEKSMSQLVNMKAAIKTPILNQSGSLIKNVYSATPLGHALAALPVDVTIGKMLLVGCICGVAEEAATIAACMSVQQFIQSEKCLDTKKRFCGDSSDHIANMRVVQKYIEAERNGEANNFTRNNGINVILMKEILDTRKQFLELLKSYRYPTESVLSNCKDVITFVLCYVFYPNIVIPKALEGKTAS</sequence>
<dbReference type="SMART" id="SM00490">
    <property type="entry name" value="HELICc"/>
    <property type="match status" value="1"/>
</dbReference>
<feature type="non-terminal residue" evidence="6">
    <location>
        <position position="1067"/>
    </location>
</feature>
<dbReference type="GO" id="GO:0016787">
    <property type="term" value="F:hydrolase activity"/>
    <property type="evidence" value="ECO:0007669"/>
    <property type="project" value="UniProtKB-KW"/>
</dbReference>
<evidence type="ECO:0000256" key="2">
    <source>
        <dbReference type="ARBA" id="ARBA00022806"/>
    </source>
</evidence>
<keyword evidence="1" id="KW-0378">Hydrolase</keyword>
<dbReference type="Pfam" id="PF21010">
    <property type="entry name" value="HA2_C"/>
    <property type="match status" value="1"/>
</dbReference>
<dbReference type="Proteomes" id="UP000014680">
    <property type="component" value="Unassembled WGS sequence"/>
</dbReference>
<feature type="compositionally biased region" description="Basic and acidic residues" evidence="3">
    <location>
        <begin position="178"/>
        <end position="219"/>
    </location>
</feature>
<dbReference type="Pfam" id="PF00271">
    <property type="entry name" value="Helicase_C"/>
    <property type="match status" value="1"/>
</dbReference>
<dbReference type="PANTHER" id="PTHR18934">
    <property type="entry name" value="ATP-DEPENDENT RNA HELICASE"/>
    <property type="match status" value="1"/>
</dbReference>
<dbReference type="InterPro" id="IPR007502">
    <property type="entry name" value="Helicase-assoc_dom"/>
</dbReference>
<evidence type="ECO:0000256" key="3">
    <source>
        <dbReference type="SAM" id="MobiDB-lite"/>
    </source>
</evidence>
<evidence type="ECO:0000256" key="1">
    <source>
        <dbReference type="ARBA" id="ARBA00022801"/>
    </source>
</evidence>
<dbReference type="AlphaFoldDB" id="A0A0A1U6F8"/>
<evidence type="ECO:0000313" key="6">
    <source>
        <dbReference type="EMBL" id="ELP90003.1"/>
    </source>
</evidence>
<feature type="compositionally biased region" description="Polar residues" evidence="3">
    <location>
        <begin position="138"/>
        <end position="156"/>
    </location>
</feature>
<accession>A0A0A1U6F8</accession>
<protein>
    <submittedName>
        <fullName evidence="6">Helicase, putative</fullName>
    </submittedName>
</protein>
<gene>
    <name evidence="6" type="ORF">EIN_403170</name>
</gene>
<name>A0A0A1U6F8_ENTIV</name>
<keyword evidence="2 6" id="KW-0347">Helicase</keyword>
<dbReference type="CDD" id="cd18791">
    <property type="entry name" value="SF2_C_RHA"/>
    <property type="match status" value="1"/>
</dbReference>
<keyword evidence="7" id="KW-1185">Reference proteome</keyword>
<dbReference type="InterPro" id="IPR001650">
    <property type="entry name" value="Helicase_C-like"/>
</dbReference>
<dbReference type="RefSeq" id="XP_004256774.1">
    <property type="nucleotide sequence ID" value="XM_004256726.1"/>
</dbReference>
<dbReference type="Gene3D" id="3.40.50.300">
    <property type="entry name" value="P-loop containing nucleotide triphosphate hydrolases"/>
    <property type="match status" value="2"/>
</dbReference>
<dbReference type="InterPro" id="IPR027417">
    <property type="entry name" value="P-loop_NTPase"/>
</dbReference>
<dbReference type="SMART" id="SM00847">
    <property type="entry name" value="HA2"/>
    <property type="match status" value="1"/>
</dbReference>
<dbReference type="OrthoDB" id="5600252at2759"/>
<feature type="compositionally biased region" description="Basic and acidic residues" evidence="3">
    <location>
        <begin position="30"/>
        <end position="70"/>
    </location>
</feature>
<dbReference type="OMA" id="AACMSVQ"/>
<dbReference type="SUPFAM" id="SSF52540">
    <property type="entry name" value="P-loop containing nucleoside triphosphate hydrolases"/>
    <property type="match status" value="1"/>
</dbReference>
<keyword evidence="2 6" id="KW-0547">Nucleotide-binding</keyword>
<dbReference type="InterPro" id="IPR014001">
    <property type="entry name" value="Helicase_ATP-bd"/>
</dbReference>
<dbReference type="PANTHER" id="PTHR18934:SF221">
    <property type="entry name" value="ATP-DEPENDENT RNA HELICASE DHX34-RELATED"/>
    <property type="match status" value="1"/>
</dbReference>
<dbReference type="GO" id="GO:0004386">
    <property type="term" value="F:helicase activity"/>
    <property type="evidence" value="ECO:0007669"/>
    <property type="project" value="UniProtKB-KW"/>
</dbReference>
<feature type="region of interest" description="Disordered" evidence="3">
    <location>
        <begin position="23"/>
        <end position="70"/>
    </location>
</feature>
<dbReference type="Gene3D" id="1.20.120.1080">
    <property type="match status" value="1"/>
</dbReference>
<feature type="domain" description="Helicase C-terminal" evidence="5">
    <location>
        <begin position="689"/>
        <end position="862"/>
    </location>
</feature>
<dbReference type="GO" id="GO:0003723">
    <property type="term" value="F:RNA binding"/>
    <property type="evidence" value="ECO:0007669"/>
    <property type="project" value="TreeGrafter"/>
</dbReference>
<feature type="domain" description="Helicase ATP-binding" evidence="4">
    <location>
        <begin position="452"/>
        <end position="615"/>
    </location>
</feature>